<reference evidence="3 4" key="1">
    <citation type="journal article" date="2019" name="Nat. Ecol. Evol.">
        <title>Megaphylogeny resolves global patterns of mushroom evolution.</title>
        <authorList>
            <person name="Varga T."/>
            <person name="Krizsan K."/>
            <person name="Foldi C."/>
            <person name="Dima B."/>
            <person name="Sanchez-Garcia M."/>
            <person name="Sanchez-Ramirez S."/>
            <person name="Szollosi G.J."/>
            <person name="Szarkandi J.G."/>
            <person name="Papp V."/>
            <person name="Albert L."/>
            <person name="Andreopoulos W."/>
            <person name="Angelini C."/>
            <person name="Antonin V."/>
            <person name="Barry K.W."/>
            <person name="Bougher N.L."/>
            <person name="Buchanan P."/>
            <person name="Buyck B."/>
            <person name="Bense V."/>
            <person name="Catcheside P."/>
            <person name="Chovatia M."/>
            <person name="Cooper J."/>
            <person name="Damon W."/>
            <person name="Desjardin D."/>
            <person name="Finy P."/>
            <person name="Geml J."/>
            <person name="Haridas S."/>
            <person name="Hughes K."/>
            <person name="Justo A."/>
            <person name="Karasinski D."/>
            <person name="Kautmanova I."/>
            <person name="Kiss B."/>
            <person name="Kocsube S."/>
            <person name="Kotiranta H."/>
            <person name="LaButti K.M."/>
            <person name="Lechner B.E."/>
            <person name="Liimatainen K."/>
            <person name="Lipzen A."/>
            <person name="Lukacs Z."/>
            <person name="Mihaltcheva S."/>
            <person name="Morgado L.N."/>
            <person name="Niskanen T."/>
            <person name="Noordeloos M.E."/>
            <person name="Ohm R.A."/>
            <person name="Ortiz-Santana B."/>
            <person name="Ovrebo C."/>
            <person name="Racz N."/>
            <person name="Riley R."/>
            <person name="Savchenko A."/>
            <person name="Shiryaev A."/>
            <person name="Soop K."/>
            <person name="Spirin V."/>
            <person name="Szebenyi C."/>
            <person name="Tomsovsky M."/>
            <person name="Tulloss R.E."/>
            <person name="Uehling J."/>
            <person name="Grigoriev I.V."/>
            <person name="Vagvolgyi C."/>
            <person name="Papp T."/>
            <person name="Martin F.M."/>
            <person name="Miettinen O."/>
            <person name="Hibbett D.S."/>
            <person name="Nagy L.G."/>
        </authorList>
    </citation>
    <scope>NUCLEOTIDE SEQUENCE [LARGE SCALE GENOMIC DNA]</scope>
    <source>
        <strain evidence="3 4">HHB13444</strain>
    </source>
</reference>
<protein>
    <submittedName>
        <fullName evidence="3">Uncharacterized protein</fullName>
    </submittedName>
</protein>
<dbReference type="STRING" id="1314778.A0A5C3PHR5"/>
<dbReference type="EMBL" id="ML211079">
    <property type="protein sequence ID" value="TFK89344.1"/>
    <property type="molecule type" value="Genomic_DNA"/>
</dbReference>
<name>A0A5C3PHR5_9APHY</name>
<feature type="transmembrane region" description="Helical" evidence="2">
    <location>
        <begin position="116"/>
        <end position="149"/>
    </location>
</feature>
<dbReference type="Pfam" id="PF16015">
    <property type="entry name" value="Promethin"/>
    <property type="match status" value="1"/>
</dbReference>
<evidence type="ECO:0000313" key="4">
    <source>
        <dbReference type="Proteomes" id="UP000308197"/>
    </source>
</evidence>
<evidence type="ECO:0000256" key="1">
    <source>
        <dbReference type="SAM" id="MobiDB-lite"/>
    </source>
</evidence>
<accession>A0A5C3PHR5</accession>
<dbReference type="Proteomes" id="UP000308197">
    <property type="component" value="Unassembled WGS sequence"/>
</dbReference>
<organism evidence="3 4">
    <name type="scientific">Polyporus arcularius HHB13444</name>
    <dbReference type="NCBI Taxonomy" id="1314778"/>
    <lineage>
        <taxon>Eukaryota</taxon>
        <taxon>Fungi</taxon>
        <taxon>Dikarya</taxon>
        <taxon>Basidiomycota</taxon>
        <taxon>Agaricomycotina</taxon>
        <taxon>Agaricomycetes</taxon>
        <taxon>Polyporales</taxon>
        <taxon>Polyporaceae</taxon>
        <taxon>Polyporus</taxon>
    </lineage>
</organism>
<keyword evidence="4" id="KW-1185">Reference proteome</keyword>
<evidence type="ECO:0000256" key="2">
    <source>
        <dbReference type="SAM" id="Phobius"/>
    </source>
</evidence>
<keyword evidence="2" id="KW-0812">Transmembrane</keyword>
<keyword evidence="2" id="KW-1133">Transmembrane helix</keyword>
<sequence>MSSTSPSRQQHHKQHRDDMYADEGDDLLADYFEKSALAVRHIFARFERNVARPLIHYLLISFRERPATSTFVATFVVLSALPVLSFIGFSIFVFAAFTFVALAAAFLSASSVVSVVALLLACILVLILVVASALTIGALSTFVVLRFFLRARQDGPHIALSELADGARTQYALARGRQPGPRPGPESNSESQSVKKEDPDSESDSVVVVRSGSGEGQKETQNLGPGFGTFGPGVPMDAPA</sequence>
<proteinExistence type="predicted"/>
<dbReference type="AlphaFoldDB" id="A0A5C3PHR5"/>
<feature type="region of interest" description="Disordered" evidence="1">
    <location>
        <begin position="175"/>
        <end position="240"/>
    </location>
</feature>
<evidence type="ECO:0000313" key="3">
    <source>
        <dbReference type="EMBL" id="TFK89344.1"/>
    </source>
</evidence>
<feature type="transmembrane region" description="Helical" evidence="2">
    <location>
        <begin position="71"/>
        <end position="104"/>
    </location>
</feature>
<gene>
    <name evidence="3" type="ORF">K466DRAFT_661650</name>
</gene>
<dbReference type="InParanoid" id="A0A5C3PHR5"/>
<keyword evidence="2" id="KW-0472">Membrane</keyword>